<reference evidence="1" key="1">
    <citation type="submission" date="2017-05" db="UniProtKB">
        <authorList>
            <consortium name="EnsemblMetazoa"/>
        </authorList>
    </citation>
    <scope>IDENTIFICATION</scope>
</reference>
<sequence>MVMIVLIYCHQFLLIDEMIYDLFLDINSTVHLIIHSACTEAQLPVPAHPGLITKQQDTFDLFGLSDEDDPPPLPEPVLLTSNVYSMPPYPNLPYQPAQYLQPKQLLHAYEEDSVSPNSQVLKCYLI</sequence>
<dbReference type="EnsemblMetazoa" id="Aqu2.1.35675_001">
    <property type="protein sequence ID" value="Aqu2.1.35675_001"/>
    <property type="gene ID" value="Aqu2.1.35675"/>
</dbReference>
<proteinExistence type="predicted"/>
<evidence type="ECO:0000313" key="1">
    <source>
        <dbReference type="EnsemblMetazoa" id="Aqu2.1.35675_001"/>
    </source>
</evidence>
<organism evidence="1">
    <name type="scientific">Amphimedon queenslandica</name>
    <name type="common">Sponge</name>
    <dbReference type="NCBI Taxonomy" id="400682"/>
    <lineage>
        <taxon>Eukaryota</taxon>
        <taxon>Metazoa</taxon>
        <taxon>Porifera</taxon>
        <taxon>Demospongiae</taxon>
        <taxon>Heteroscleromorpha</taxon>
        <taxon>Haplosclerida</taxon>
        <taxon>Niphatidae</taxon>
        <taxon>Amphimedon</taxon>
    </lineage>
</organism>
<protein>
    <submittedName>
        <fullName evidence="1">Uncharacterized protein</fullName>
    </submittedName>
</protein>
<dbReference type="AlphaFoldDB" id="A0A1X7V5Y5"/>
<accession>A0A1X7V5Y5</accession>
<dbReference type="InParanoid" id="A0A1X7V5Y5"/>
<name>A0A1X7V5Y5_AMPQE</name>